<evidence type="ECO:0000256" key="7">
    <source>
        <dbReference type="SAM" id="MobiDB-lite"/>
    </source>
</evidence>
<sequence>MDAVAPTTPSPSSSSYDYSDSGDNYAAEQVLTNATLLKTILSFHTEIRVRMVAVSVEDTPAARHANQAVQGAMDAIVQQHPQAQHTTVIRDYRPQHTLIEKLVSPDIVYSLLLTNLQGRGNLYSFISAIYLQFVESPVVGPDWHLRADVDISQAFAEAISVPVTQRADQGFVVAPLGRGQVAPGPLLPELLVSEHFISRLSCAAQLAGKGDTWAVASLILLVGLLAPAFEETLALKGLRLFFRGFLLLAFSKSNPIFWSSFLPPGDLVGLGSSIVIRSNFSPFGLWQYRHGLVMNDVAMEDSLTCSCNWSKEPLPVRTHECTAMAPNPLVYFEIAFDNQPVGKIVFELYANVVPKTAENFRALCTGEMGKGKSGKRLNFLGCVFHRIIPGFMCQGGDFTRGDGTGGESIYGAKFKDENFQMRHTEKGLLSMANSGPNTNGSQFFITVKATPHLDGKHVVFGKVISGYDVVQRMEKCGTSSGKTTKKVTIHSCGEEVIDDAPKPPAKKQKTLAEGEVQVLHIIRKHKGSRRPSSWRQETITCSKEEAGQFLADLRRKLQGLDALTLQTKFQDLAKEHSDCGSAKKGGDLGVFGKGRMQKAFEAPWNLQNVGPGANAAMAEGKMDKGDKDKDKAEEEPSGVQLVHRHVFGFRSGVKGNMHFTDDAHLLYPAGHNTILYHSDHKTQIRVFPGSEGSEGITALALSPNRKFLVACEKFQERAISYIYDVTTGKRRRGQLSYADCDAREFVCAAFSAENKFLITQGGPPDWTLILWSWDKAKAHGAVKVSNLTGSMIHECSFNPQDSSLVCVIGDGVFKFFRLQDGTFKGIPNQLSKMREAFNQNYMCHTWLNDDRLIVCSEAGDALLFDSGGEFKMVLPSSPAEPRSLLCVASFSRGFIAGGEKGTVTFYERSDDAKEMFRKAKEVKLDSATALGSLAVGAVTAMAVSPSEETVAIATSTNQLLTFSLSPTDMLKAEDSTVEHALTSFHSGPIFGLDVCVRKPLAVTCGTDKSVRIWNYVDKTQELCKVFNEEAFSVAFHPSGFHLIVGFADKVRLMNLLMEDFRTYKEIPIKACRECRFSHGGQFFAAVNSNTIQVYKTYTCELVLNLRGHQSKVKAICWTVDDFRLVSTGQDGATFEFDILKESTNRKQDWSQKGTSFTSIIAYSNPEATAQSTTIYVAGSDKMLKEVQDSQLTNYVESNAVLGQLALAPAAKALVAGVAEPDMPGSLRCYKFPLTGDYVEYQAHSAPVSRIRIAWDELYLFSTGDDGCLCIFDLKKLGGKQEKDSSLGLGYADEILVTSQFLEEKQAVLLDLERKVEELKGRMEYQLRTRDGLHKEKMAEMQEKYGEEIETERRKFEVLREEKAEAEMENEEKIKDEEEKHARDLQEQQESFDQKMIVEDQRYKKLEKDLEREKQEWATQHAALLAEHAQVIEQIKQDAEKIQRSNRDTMDRIIKEKEVAFKHHQETLAQLERDADREIEELKEMYEQKLAQEKDDKVRLRGQAGIHQKHHHDLNTDMMKKQDEVQKKADESKKAEEKILGLVKDKDSNEKEIKERDKTIHDKEQRIFDLKKQNQELEKFRFVLDYKIRELKAQIDPKTADIASMKTQTQAMEDELNDYKRKNKQLALQISQLQMKQRALQEEIKAQKRKLRDDLSLIKRFKLDLSDCLETISEPKALKESVTALYRKYVQGGAKRQDLDTDMQKEYNRQRDYLEKSVDSLKRKLEKDSQAHRIDNMRIMQENVSLIREINDLRREINNLKHERQAQELANMGQSIQTSKAVDLERELDMQREEIASLTKQLKDYTG</sequence>
<gene>
    <name evidence="10" type="primary">Wdr65</name>
    <name evidence="10" type="ORF">AK812_SmicGene12288</name>
</gene>
<dbReference type="SUPFAM" id="SSF50891">
    <property type="entry name" value="Cyclophilin-like"/>
    <property type="match status" value="1"/>
</dbReference>
<evidence type="ECO:0000259" key="9">
    <source>
        <dbReference type="PROSITE" id="PS50198"/>
    </source>
</evidence>
<evidence type="ECO:0000256" key="5">
    <source>
        <dbReference type="PROSITE-ProRule" id="PRU00278"/>
    </source>
</evidence>
<evidence type="ECO:0000313" key="11">
    <source>
        <dbReference type="Proteomes" id="UP000186817"/>
    </source>
</evidence>
<feature type="compositionally biased region" description="Basic and acidic residues" evidence="7">
    <location>
        <begin position="620"/>
        <end position="634"/>
    </location>
</feature>
<dbReference type="GO" id="GO:0006457">
    <property type="term" value="P:protein folding"/>
    <property type="evidence" value="ECO:0007669"/>
    <property type="project" value="InterPro"/>
</dbReference>
<dbReference type="PROSITE" id="PS50072">
    <property type="entry name" value="CSA_PPIASE_2"/>
    <property type="match status" value="1"/>
</dbReference>
<dbReference type="InterPro" id="IPR015943">
    <property type="entry name" value="WD40/YVTN_repeat-like_dom_sf"/>
</dbReference>
<proteinExistence type="predicted"/>
<dbReference type="SMART" id="SM00320">
    <property type="entry name" value="WD40"/>
    <property type="match status" value="8"/>
</dbReference>
<evidence type="ECO:0000259" key="8">
    <source>
        <dbReference type="PROSITE" id="PS50072"/>
    </source>
</evidence>
<dbReference type="PANTHER" id="PTHR32215">
    <property type="entry name" value="CILIA- AND FLAGELLA-ASSOCIATED PROTEIN 57"/>
    <property type="match status" value="1"/>
</dbReference>
<feature type="coiled-coil region" evidence="6">
    <location>
        <begin position="1703"/>
        <end position="1800"/>
    </location>
</feature>
<dbReference type="InterPro" id="IPR002130">
    <property type="entry name" value="Cyclophilin-type_PPIase_dom"/>
</dbReference>
<evidence type="ECO:0000313" key="10">
    <source>
        <dbReference type="EMBL" id="OLQ04613.1"/>
    </source>
</evidence>
<feature type="region of interest" description="Disordered" evidence="7">
    <location>
        <begin position="613"/>
        <end position="637"/>
    </location>
</feature>
<dbReference type="EC" id="5.2.1.8" evidence="2"/>
<dbReference type="Pfam" id="PF13616">
    <property type="entry name" value="Rotamase_3"/>
    <property type="match status" value="1"/>
</dbReference>
<dbReference type="Pfam" id="PF00160">
    <property type="entry name" value="Pro_isomerase"/>
    <property type="match status" value="1"/>
</dbReference>
<accession>A0A1Q9EB33</accession>
<evidence type="ECO:0000256" key="2">
    <source>
        <dbReference type="ARBA" id="ARBA00013194"/>
    </source>
</evidence>
<dbReference type="SUPFAM" id="SSF50978">
    <property type="entry name" value="WD40 repeat-like"/>
    <property type="match status" value="2"/>
</dbReference>
<dbReference type="InterPro" id="IPR036322">
    <property type="entry name" value="WD40_repeat_dom_sf"/>
</dbReference>
<dbReference type="InterPro" id="IPR001680">
    <property type="entry name" value="WD40_rpt"/>
</dbReference>
<dbReference type="InterPro" id="IPR052993">
    <property type="entry name" value="CFA-57"/>
</dbReference>
<evidence type="ECO:0000256" key="1">
    <source>
        <dbReference type="ARBA" id="ARBA00000971"/>
    </source>
</evidence>
<dbReference type="EMBL" id="LSRX01000205">
    <property type="protein sequence ID" value="OLQ04613.1"/>
    <property type="molecule type" value="Genomic_DNA"/>
</dbReference>
<dbReference type="InterPro" id="IPR029000">
    <property type="entry name" value="Cyclophilin-like_dom_sf"/>
</dbReference>
<dbReference type="Gene3D" id="2.130.10.10">
    <property type="entry name" value="YVTN repeat-like/Quinoprotein amine dehydrogenase"/>
    <property type="match status" value="2"/>
</dbReference>
<comment type="caution">
    <text evidence="10">The sequence shown here is derived from an EMBL/GenBank/DDBJ whole genome shotgun (WGS) entry which is preliminary data.</text>
</comment>
<evidence type="ECO:0000256" key="6">
    <source>
        <dbReference type="SAM" id="Coils"/>
    </source>
</evidence>
<dbReference type="InterPro" id="IPR020892">
    <property type="entry name" value="Cyclophilin-type_PPIase_CS"/>
</dbReference>
<dbReference type="Proteomes" id="UP000186817">
    <property type="component" value="Unassembled WGS sequence"/>
</dbReference>
<dbReference type="FunFam" id="2.40.100.10:FF:000022">
    <property type="entry name" value="Peptidyl-prolyl cis-trans isomerase CYP95"/>
    <property type="match status" value="1"/>
</dbReference>
<dbReference type="Gene3D" id="6.10.250.1310">
    <property type="match status" value="1"/>
</dbReference>
<dbReference type="InterPro" id="IPR000297">
    <property type="entry name" value="PPIase_PpiC"/>
</dbReference>
<feature type="domain" description="PPIase cyclophilin-type" evidence="8">
    <location>
        <begin position="331"/>
        <end position="494"/>
    </location>
</feature>
<dbReference type="Pfam" id="PF00400">
    <property type="entry name" value="WD40"/>
    <property type="match status" value="3"/>
</dbReference>
<feature type="compositionally biased region" description="Low complexity" evidence="7">
    <location>
        <begin position="10"/>
        <end position="20"/>
    </location>
</feature>
<keyword evidence="4 5" id="KW-0413">Isomerase</keyword>
<dbReference type="OMA" id="CFPDKVR"/>
<name>A0A1Q9EB33_SYMMI</name>
<dbReference type="PROSITE" id="PS50198">
    <property type="entry name" value="PPIC_PPIASE_2"/>
    <property type="match status" value="1"/>
</dbReference>
<keyword evidence="6" id="KW-0175">Coiled coil</keyword>
<dbReference type="PANTHER" id="PTHR32215:SF0">
    <property type="entry name" value="CILIA- AND FLAGELLA-ASSOCIATED PROTEIN 57"/>
    <property type="match status" value="1"/>
</dbReference>
<evidence type="ECO:0000256" key="4">
    <source>
        <dbReference type="ARBA" id="ARBA00023235"/>
    </source>
</evidence>
<feature type="region of interest" description="Disordered" evidence="7">
    <location>
        <begin position="1"/>
        <end position="20"/>
    </location>
</feature>
<dbReference type="OrthoDB" id="47276at2759"/>
<dbReference type="Gene3D" id="2.40.100.10">
    <property type="entry name" value="Cyclophilin-like"/>
    <property type="match status" value="1"/>
</dbReference>
<evidence type="ECO:0000256" key="3">
    <source>
        <dbReference type="ARBA" id="ARBA00023110"/>
    </source>
</evidence>
<feature type="region of interest" description="Disordered" evidence="7">
    <location>
        <begin position="1364"/>
        <end position="1387"/>
    </location>
</feature>
<dbReference type="PROSITE" id="PS00170">
    <property type="entry name" value="CSA_PPIASE_1"/>
    <property type="match status" value="1"/>
</dbReference>
<dbReference type="GO" id="GO:0003755">
    <property type="term" value="F:peptidyl-prolyl cis-trans isomerase activity"/>
    <property type="evidence" value="ECO:0007669"/>
    <property type="project" value="UniProtKB-KW"/>
</dbReference>
<organism evidence="10 11">
    <name type="scientific">Symbiodinium microadriaticum</name>
    <name type="common">Dinoflagellate</name>
    <name type="synonym">Zooxanthella microadriatica</name>
    <dbReference type="NCBI Taxonomy" id="2951"/>
    <lineage>
        <taxon>Eukaryota</taxon>
        <taxon>Sar</taxon>
        <taxon>Alveolata</taxon>
        <taxon>Dinophyceae</taxon>
        <taxon>Suessiales</taxon>
        <taxon>Symbiodiniaceae</taxon>
        <taxon>Symbiodinium</taxon>
    </lineage>
</organism>
<keyword evidence="3 5" id="KW-0697">Rotamase</keyword>
<reference evidence="10 11" key="1">
    <citation type="submission" date="2016-02" db="EMBL/GenBank/DDBJ databases">
        <title>Genome analysis of coral dinoflagellate symbionts highlights evolutionary adaptations to a symbiotic lifestyle.</title>
        <authorList>
            <person name="Aranda M."/>
            <person name="Li Y."/>
            <person name="Liew Y.J."/>
            <person name="Baumgarten S."/>
            <person name="Simakov O."/>
            <person name="Wilson M."/>
            <person name="Piel J."/>
            <person name="Ashoor H."/>
            <person name="Bougouffa S."/>
            <person name="Bajic V.B."/>
            <person name="Ryu T."/>
            <person name="Ravasi T."/>
            <person name="Bayer T."/>
            <person name="Micklem G."/>
            <person name="Kim H."/>
            <person name="Bhak J."/>
            <person name="Lajeunesse T.C."/>
            <person name="Voolstra C.R."/>
        </authorList>
    </citation>
    <scope>NUCLEOTIDE SEQUENCE [LARGE SCALE GENOMIC DNA]</scope>
    <source>
        <strain evidence="10 11">CCMP2467</strain>
    </source>
</reference>
<dbReference type="InterPro" id="IPR046357">
    <property type="entry name" value="PPIase_dom_sf"/>
</dbReference>
<dbReference type="PRINTS" id="PR00153">
    <property type="entry name" value="CSAPPISMRASE"/>
</dbReference>
<dbReference type="SUPFAM" id="SSF54534">
    <property type="entry name" value="FKBP-like"/>
    <property type="match status" value="1"/>
</dbReference>
<keyword evidence="11" id="KW-1185">Reference proteome</keyword>
<comment type="catalytic activity">
    <reaction evidence="1">
        <text>[protein]-peptidylproline (omega=180) = [protein]-peptidylproline (omega=0)</text>
        <dbReference type="Rhea" id="RHEA:16237"/>
        <dbReference type="Rhea" id="RHEA-COMP:10747"/>
        <dbReference type="Rhea" id="RHEA-COMP:10748"/>
        <dbReference type="ChEBI" id="CHEBI:83833"/>
        <dbReference type="ChEBI" id="CHEBI:83834"/>
        <dbReference type="EC" id="5.2.1.8"/>
    </reaction>
</comment>
<dbReference type="CDD" id="cd01926">
    <property type="entry name" value="cyclophilin_ABH_like"/>
    <property type="match status" value="1"/>
</dbReference>
<dbReference type="Gene3D" id="3.10.50.40">
    <property type="match status" value="1"/>
</dbReference>
<protein>
    <recommendedName>
        <fullName evidence="2">peptidylprolyl isomerase</fullName>
        <ecNumber evidence="2">5.2.1.8</ecNumber>
    </recommendedName>
</protein>
<feature type="domain" description="PpiC" evidence="9">
    <location>
        <begin position="513"/>
        <end position="601"/>
    </location>
</feature>